<evidence type="ECO:0000313" key="1">
    <source>
        <dbReference type="EMBL" id="ACH94032.1"/>
    </source>
</evidence>
<dbReference type="AlphaFoldDB" id="B5RNU6"/>
<dbReference type="RefSeq" id="WP_012539831.1">
    <property type="nucleotide sequence ID" value="NC_011265.1"/>
</dbReference>
<proteinExistence type="predicted"/>
<dbReference type="InterPro" id="IPR004248">
    <property type="entry name" value="Borrelia_plasmid_OrfD"/>
</dbReference>
<sequence length="122" mass="14375">MKIQKIILLSRLISLFLIISCTTIASLIDEPTLPKTESLKDISTYEAKLSDYIMYLQVFLTRTQKKVKDPNYPKFTYFNPAELKSEHTVEDLKFNIKLFQDYITITKPIAQDVYRRYSKLKN</sequence>
<accession>B5RNU6</accession>
<gene>
    <name evidence="1" type="ordered locus">BDU_11031</name>
</gene>
<dbReference type="Pfam" id="PF02999">
    <property type="entry name" value="Borrelia_orfD"/>
    <property type="match status" value="1"/>
</dbReference>
<name>B5RNU6_BORDL</name>
<organism evidence="1 2">
    <name type="scientific">Borrelia duttonii (strain Ly)</name>
    <dbReference type="NCBI Taxonomy" id="412419"/>
    <lineage>
        <taxon>Bacteria</taxon>
        <taxon>Pseudomonadati</taxon>
        <taxon>Spirochaetota</taxon>
        <taxon>Spirochaetia</taxon>
        <taxon>Spirochaetales</taxon>
        <taxon>Borreliaceae</taxon>
        <taxon>Borrelia</taxon>
    </lineage>
</organism>
<geneLocation type="plasmid" evidence="1 2">
    <name>pl27</name>
</geneLocation>
<dbReference type="EMBL" id="CP000983">
    <property type="protein sequence ID" value="ACH94032.1"/>
    <property type="molecule type" value="Genomic_DNA"/>
</dbReference>
<dbReference type="OrthoDB" id="350894at2"/>
<dbReference type="KEGG" id="bdu:BDU_11031"/>
<keyword evidence="2" id="KW-1185">Reference proteome</keyword>
<dbReference type="Proteomes" id="UP000000611">
    <property type="component" value="Plasmid pl27"/>
</dbReference>
<evidence type="ECO:0000313" key="2">
    <source>
        <dbReference type="Proteomes" id="UP000000611"/>
    </source>
</evidence>
<reference evidence="1 2" key="1">
    <citation type="journal article" date="2008" name="PLoS Genet.">
        <title>The genome of Borrelia recurrentis, the agent of deadly louse-borne relapsing fever, is a degraded subset of tick-borne Borrelia duttonii.</title>
        <authorList>
            <person name="Lescot M."/>
            <person name="Audic S."/>
            <person name="Robert C."/>
            <person name="Nguyen T.T."/>
            <person name="Blanc G."/>
            <person name="Cutler S.J."/>
            <person name="Wincker P."/>
            <person name="Couloux A."/>
            <person name="Claverie J.-M."/>
            <person name="Raoult D."/>
            <person name="Drancourt M."/>
        </authorList>
    </citation>
    <scope>NUCLEOTIDE SEQUENCE [LARGE SCALE GENOMIC DNA]</scope>
    <source>
        <strain evidence="1 2">Ly</strain>
    </source>
</reference>
<keyword evidence="1" id="KW-0614">Plasmid</keyword>
<dbReference type="HOGENOM" id="CLU_160505_0_0_12"/>
<protein>
    <submittedName>
        <fullName evidence="1">Uncharacterized conserved protein</fullName>
    </submittedName>
</protein>